<dbReference type="EMBL" id="BAAAQR010000009">
    <property type="protein sequence ID" value="GAA2149463.1"/>
    <property type="molecule type" value="Genomic_DNA"/>
</dbReference>
<dbReference type="InterPro" id="IPR001509">
    <property type="entry name" value="Epimerase_deHydtase"/>
</dbReference>
<protein>
    <submittedName>
        <fullName evidence="2">SDR family oxidoreductase</fullName>
    </submittedName>
</protein>
<dbReference type="PANTHER" id="PTHR48079">
    <property type="entry name" value="PROTEIN YEEZ"/>
    <property type="match status" value="1"/>
</dbReference>
<sequence length="336" mass="35958">MKLLVLGGSVFLSRAVAEEAVRRGHDVTCACRGSSGSIPDGARHVVTDRSEGLPEQLTDTFDAVVDVGRQPSWVRAAVTRFPSAHWVFVSTINVYADDSTPGGGPGALPLHEPRPEDVDLREDPEAYGPMKVACEQAVAEGAASATVVRPGLIIGPGDPSGRFAYWAARLADTAEHPEVLLPGTPDDSVQVIDVRDLAAWIVTCAESRRAGTFDGTGLATTRAAFTDAVAAAARELGLHDPTSTTFTAVEQGFLAEQEVEPWMGPRAIPLWLPLPEYAGLMAHDVTASYDAGLTTRPLSETARDTLLWLRETPDAVVTGWSREDEEKVLAAWHERS</sequence>
<keyword evidence="3" id="KW-1185">Reference proteome</keyword>
<reference evidence="2 3" key="1">
    <citation type="journal article" date="2019" name="Int. J. Syst. Evol. Microbiol.">
        <title>The Global Catalogue of Microorganisms (GCM) 10K type strain sequencing project: providing services to taxonomists for standard genome sequencing and annotation.</title>
        <authorList>
            <consortium name="The Broad Institute Genomics Platform"/>
            <consortium name="The Broad Institute Genome Sequencing Center for Infectious Disease"/>
            <person name="Wu L."/>
            <person name="Ma J."/>
        </authorList>
    </citation>
    <scope>NUCLEOTIDE SEQUENCE [LARGE SCALE GENOMIC DNA]</scope>
    <source>
        <strain evidence="2 3">JCM 16022</strain>
    </source>
</reference>
<evidence type="ECO:0000313" key="3">
    <source>
        <dbReference type="Proteomes" id="UP001501771"/>
    </source>
</evidence>
<proteinExistence type="predicted"/>
<dbReference type="RefSeq" id="WP_344153572.1">
    <property type="nucleotide sequence ID" value="NZ_BAAAQR010000009.1"/>
</dbReference>
<dbReference type="InterPro" id="IPR036291">
    <property type="entry name" value="NAD(P)-bd_dom_sf"/>
</dbReference>
<dbReference type="Pfam" id="PF01370">
    <property type="entry name" value="Epimerase"/>
    <property type="match status" value="1"/>
</dbReference>
<evidence type="ECO:0000259" key="1">
    <source>
        <dbReference type="Pfam" id="PF01370"/>
    </source>
</evidence>
<gene>
    <name evidence="2" type="ORF">GCM10009844_29110</name>
</gene>
<comment type="caution">
    <text evidence="2">The sequence shown here is derived from an EMBL/GenBank/DDBJ whole genome shotgun (WGS) entry which is preliminary data.</text>
</comment>
<organism evidence="2 3">
    <name type="scientific">Nocardioides koreensis</name>
    <dbReference type="NCBI Taxonomy" id="433651"/>
    <lineage>
        <taxon>Bacteria</taxon>
        <taxon>Bacillati</taxon>
        <taxon>Actinomycetota</taxon>
        <taxon>Actinomycetes</taxon>
        <taxon>Propionibacteriales</taxon>
        <taxon>Nocardioidaceae</taxon>
        <taxon>Nocardioides</taxon>
    </lineage>
</organism>
<dbReference type="InterPro" id="IPR051783">
    <property type="entry name" value="NAD(P)-dependent_oxidoreduct"/>
</dbReference>
<dbReference type="PANTHER" id="PTHR48079:SF6">
    <property type="entry name" value="NAD(P)-BINDING DOMAIN-CONTAINING PROTEIN-RELATED"/>
    <property type="match status" value="1"/>
</dbReference>
<accession>A0ABN2ZX70</accession>
<dbReference type="Proteomes" id="UP001501771">
    <property type="component" value="Unassembled WGS sequence"/>
</dbReference>
<dbReference type="SUPFAM" id="SSF51735">
    <property type="entry name" value="NAD(P)-binding Rossmann-fold domains"/>
    <property type="match status" value="1"/>
</dbReference>
<dbReference type="Gene3D" id="3.40.50.720">
    <property type="entry name" value="NAD(P)-binding Rossmann-like Domain"/>
    <property type="match status" value="1"/>
</dbReference>
<feature type="domain" description="NAD-dependent epimerase/dehydratase" evidence="1">
    <location>
        <begin position="81"/>
        <end position="210"/>
    </location>
</feature>
<evidence type="ECO:0000313" key="2">
    <source>
        <dbReference type="EMBL" id="GAA2149463.1"/>
    </source>
</evidence>
<name>A0ABN2ZX70_9ACTN</name>